<feature type="region of interest" description="Disordered" evidence="1">
    <location>
        <begin position="69"/>
        <end position="97"/>
    </location>
</feature>
<name>A0A834GH97_RHOSS</name>
<feature type="compositionally biased region" description="Basic and acidic residues" evidence="1">
    <location>
        <begin position="87"/>
        <end position="97"/>
    </location>
</feature>
<dbReference type="EMBL" id="WJXA01000008">
    <property type="protein sequence ID" value="KAF7135042.1"/>
    <property type="molecule type" value="Genomic_DNA"/>
</dbReference>
<comment type="caution">
    <text evidence="2">The sequence shown here is derived from an EMBL/GenBank/DDBJ whole genome shotgun (WGS) entry which is preliminary data.</text>
</comment>
<proteinExistence type="predicted"/>
<dbReference type="AlphaFoldDB" id="A0A834GH97"/>
<dbReference type="Proteomes" id="UP000626092">
    <property type="component" value="Unassembled WGS sequence"/>
</dbReference>
<keyword evidence="3" id="KW-1185">Reference proteome</keyword>
<gene>
    <name evidence="2" type="ORF">RHSIM_Rhsim08G0187100</name>
</gene>
<dbReference type="OrthoDB" id="10335879at2759"/>
<evidence type="ECO:0000256" key="1">
    <source>
        <dbReference type="SAM" id="MobiDB-lite"/>
    </source>
</evidence>
<sequence length="97" mass="11181">MISTLSRSLQIWSNGISMVASFNAIKVSKLKQMELLRKLKNHYGFEGTILISKYVSYSEREDIEDLADLNGENPIDFDEEPTGPSPKFEDHWTVWKD</sequence>
<accession>A0A834GH97</accession>
<reference evidence="2" key="1">
    <citation type="submission" date="2019-11" db="EMBL/GenBank/DDBJ databases">
        <authorList>
            <person name="Liu Y."/>
            <person name="Hou J."/>
            <person name="Li T.-Q."/>
            <person name="Guan C.-H."/>
            <person name="Wu X."/>
            <person name="Wu H.-Z."/>
            <person name="Ling F."/>
            <person name="Zhang R."/>
            <person name="Shi X.-G."/>
            <person name="Ren J.-P."/>
            <person name="Chen E.-F."/>
            <person name="Sun J.-M."/>
        </authorList>
    </citation>
    <scope>NUCLEOTIDE SEQUENCE</scope>
    <source>
        <strain evidence="2">Adult_tree_wgs_1</strain>
        <tissue evidence="2">Leaves</tissue>
    </source>
</reference>
<organism evidence="2 3">
    <name type="scientific">Rhododendron simsii</name>
    <name type="common">Sims's rhododendron</name>
    <dbReference type="NCBI Taxonomy" id="118357"/>
    <lineage>
        <taxon>Eukaryota</taxon>
        <taxon>Viridiplantae</taxon>
        <taxon>Streptophyta</taxon>
        <taxon>Embryophyta</taxon>
        <taxon>Tracheophyta</taxon>
        <taxon>Spermatophyta</taxon>
        <taxon>Magnoliopsida</taxon>
        <taxon>eudicotyledons</taxon>
        <taxon>Gunneridae</taxon>
        <taxon>Pentapetalae</taxon>
        <taxon>asterids</taxon>
        <taxon>Ericales</taxon>
        <taxon>Ericaceae</taxon>
        <taxon>Ericoideae</taxon>
        <taxon>Rhodoreae</taxon>
        <taxon>Rhododendron</taxon>
    </lineage>
</organism>
<protein>
    <submittedName>
        <fullName evidence="2">Uncharacterized protein</fullName>
    </submittedName>
</protein>
<evidence type="ECO:0000313" key="3">
    <source>
        <dbReference type="Proteomes" id="UP000626092"/>
    </source>
</evidence>
<evidence type="ECO:0000313" key="2">
    <source>
        <dbReference type="EMBL" id="KAF7135042.1"/>
    </source>
</evidence>